<evidence type="ECO:0000256" key="2">
    <source>
        <dbReference type="ARBA" id="ARBA00023002"/>
    </source>
</evidence>
<dbReference type="SUPFAM" id="SSF51735">
    <property type="entry name" value="NAD(P)-binding Rossmann-fold domains"/>
    <property type="match status" value="1"/>
</dbReference>
<dbReference type="Pfam" id="PF13561">
    <property type="entry name" value="adh_short_C2"/>
    <property type="match status" value="1"/>
</dbReference>
<name>A0A6J6DXX7_9ZZZZ</name>
<dbReference type="InterPro" id="IPR002347">
    <property type="entry name" value="SDR_fam"/>
</dbReference>
<dbReference type="PRINTS" id="PR00080">
    <property type="entry name" value="SDRFAMILY"/>
</dbReference>
<dbReference type="InterPro" id="IPR020904">
    <property type="entry name" value="Sc_DH/Rdtase_CS"/>
</dbReference>
<dbReference type="NCBIfam" id="NF005559">
    <property type="entry name" value="PRK07231.1"/>
    <property type="match status" value="1"/>
</dbReference>
<dbReference type="PANTHER" id="PTHR24321">
    <property type="entry name" value="DEHYDROGENASES, SHORT CHAIN"/>
    <property type="match status" value="1"/>
</dbReference>
<protein>
    <submittedName>
        <fullName evidence="3">Unannotated protein</fullName>
    </submittedName>
</protein>
<dbReference type="FunFam" id="3.40.50.720:FF:000084">
    <property type="entry name" value="Short-chain dehydrogenase reductase"/>
    <property type="match status" value="1"/>
</dbReference>
<dbReference type="AlphaFoldDB" id="A0A6J6DXX7"/>
<organism evidence="3">
    <name type="scientific">freshwater metagenome</name>
    <dbReference type="NCBI Taxonomy" id="449393"/>
    <lineage>
        <taxon>unclassified sequences</taxon>
        <taxon>metagenomes</taxon>
        <taxon>ecological metagenomes</taxon>
    </lineage>
</organism>
<gene>
    <name evidence="3" type="ORF">UFOPK1722_00251</name>
</gene>
<dbReference type="PROSITE" id="PS00061">
    <property type="entry name" value="ADH_SHORT"/>
    <property type="match status" value="1"/>
</dbReference>
<evidence type="ECO:0000313" key="3">
    <source>
        <dbReference type="EMBL" id="CAB4569001.1"/>
    </source>
</evidence>
<keyword evidence="2" id="KW-0560">Oxidoreductase</keyword>
<dbReference type="PRINTS" id="PR00081">
    <property type="entry name" value="GDHRDH"/>
</dbReference>
<proteinExistence type="inferred from homology"/>
<dbReference type="GO" id="GO:0016491">
    <property type="term" value="F:oxidoreductase activity"/>
    <property type="evidence" value="ECO:0007669"/>
    <property type="project" value="UniProtKB-KW"/>
</dbReference>
<comment type="similarity">
    <text evidence="1">Belongs to the short-chain dehydrogenases/reductases (SDR) family.</text>
</comment>
<dbReference type="EMBL" id="CAEZTS010000012">
    <property type="protein sequence ID" value="CAB4569001.1"/>
    <property type="molecule type" value="Genomic_DNA"/>
</dbReference>
<reference evidence="3" key="1">
    <citation type="submission" date="2020-05" db="EMBL/GenBank/DDBJ databases">
        <authorList>
            <person name="Chiriac C."/>
            <person name="Salcher M."/>
            <person name="Ghai R."/>
            <person name="Kavagutti S V."/>
        </authorList>
    </citation>
    <scope>NUCLEOTIDE SEQUENCE</scope>
</reference>
<accession>A0A6J6DXX7</accession>
<dbReference type="PANTHER" id="PTHR24321:SF14">
    <property type="entry name" value="SHORT-CHAIN TYPE DEHYDROGENASE_REDUCTASE BLR2146-RELATED"/>
    <property type="match status" value="1"/>
</dbReference>
<evidence type="ECO:0000256" key="1">
    <source>
        <dbReference type="ARBA" id="ARBA00006484"/>
    </source>
</evidence>
<dbReference type="CDD" id="cd05233">
    <property type="entry name" value="SDR_c"/>
    <property type="match status" value="1"/>
</dbReference>
<sequence>MIDDHSRRDLGDLWSLNGRGAVVTGGAAGIGAATVRRLAEAGADVVVADIDESGAARTAVEVAGATGRTVISTRLDIADTASVVAAAELCRDRLGGLDIWVNNAGIYPTTGPALDAADDFIDRLLEVNVRGSYAGAREAARRMSNGGVIVNLASTTGFRAAPGISAYVISKHAVVGLTKSLALEFGPRDVRVVGVAPGPIDTPGVQEQMAPLKAAGLDVAKRMSQTLLGRAGTADDIARVILFLASDMAAWITGEVVVADAGSLAG</sequence>
<dbReference type="Gene3D" id="3.40.50.720">
    <property type="entry name" value="NAD(P)-binding Rossmann-like Domain"/>
    <property type="match status" value="1"/>
</dbReference>
<dbReference type="InterPro" id="IPR036291">
    <property type="entry name" value="NAD(P)-bd_dom_sf"/>
</dbReference>